<evidence type="ECO:0000256" key="3">
    <source>
        <dbReference type="ARBA" id="ARBA00022630"/>
    </source>
</evidence>
<dbReference type="PANTHER" id="PTHR43278:SF2">
    <property type="entry name" value="IRON-SULFUR FLAVOPROTEIN"/>
    <property type="match status" value="1"/>
</dbReference>
<comment type="similarity">
    <text evidence="5">Belongs to the SsuE family. Isf subfamily.</text>
</comment>
<evidence type="ECO:0000256" key="1">
    <source>
        <dbReference type="ARBA" id="ARBA00001917"/>
    </source>
</evidence>
<dbReference type="Gene3D" id="3.40.50.360">
    <property type="match status" value="1"/>
</dbReference>
<dbReference type="InterPro" id="IPR051796">
    <property type="entry name" value="ISF_SsuE-like"/>
</dbReference>
<keyword evidence="3" id="KW-0285">Flavoprotein</keyword>
<dbReference type="GO" id="GO:0016491">
    <property type="term" value="F:oxidoreductase activity"/>
    <property type="evidence" value="ECO:0007669"/>
    <property type="project" value="InterPro"/>
</dbReference>
<evidence type="ECO:0000313" key="8">
    <source>
        <dbReference type="Proteomes" id="UP000000365"/>
    </source>
</evidence>
<protein>
    <submittedName>
        <fullName evidence="7">NADPH-dependent FMN reductase</fullName>
    </submittedName>
</protein>
<dbReference type="Proteomes" id="UP000000365">
    <property type="component" value="Chromosome"/>
</dbReference>
<accession>A2SSJ5</accession>
<name>A2SSJ5_METLZ</name>
<dbReference type="EMBL" id="CP000559">
    <property type="protein sequence ID" value="ABN07301.1"/>
    <property type="molecule type" value="Genomic_DNA"/>
</dbReference>
<comment type="cofactor">
    <cofactor evidence="2">
        <name>[4Fe-4S] cluster</name>
        <dbReference type="ChEBI" id="CHEBI:49883"/>
    </cofactor>
</comment>
<dbReference type="SUPFAM" id="SSF52218">
    <property type="entry name" value="Flavoproteins"/>
    <property type="match status" value="1"/>
</dbReference>
<keyword evidence="8" id="KW-1185">Reference proteome</keyword>
<dbReference type="RefSeq" id="WP_011833504.1">
    <property type="nucleotide sequence ID" value="NC_008942.1"/>
</dbReference>
<dbReference type="Pfam" id="PF03358">
    <property type="entry name" value="FMN_red"/>
    <property type="match status" value="1"/>
</dbReference>
<evidence type="ECO:0000313" key="7">
    <source>
        <dbReference type="EMBL" id="ABN07301.1"/>
    </source>
</evidence>
<dbReference type="InterPro" id="IPR005025">
    <property type="entry name" value="FMN_Rdtase-like_dom"/>
</dbReference>
<gene>
    <name evidence="7" type="ordered locus">Mlab_1132</name>
</gene>
<organism evidence="7 8">
    <name type="scientific">Methanocorpusculum labreanum (strain ATCC 43576 / DSM 4855 / Z)</name>
    <dbReference type="NCBI Taxonomy" id="410358"/>
    <lineage>
        <taxon>Archaea</taxon>
        <taxon>Methanobacteriati</taxon>
        <taxon>Methanobacteriota</taxon>
        <taxon>Stenosarchaea group</taxon>
        <taxon>Methanomicrobia</taxon>
        <taxon>Methanomicrobiales</taxon>
        <taxon>Methanocorpusculaceae</taxon>
        <taxon>Methanocorpusculum</taxon>
    </lineage>
</organism>
<dbReference type="OrthoDB" id="9059at2157"/>
<dbReference type="KEGG" id="mla:Mlab_1132"/>
<evidence type="ECO:0000256" key="4">
    <source>
        <dbReference type="ARBA" id="ARBA00022643"/>
    </source>
</evidence>
<dbReference type="STRING" id="410358.Mlab_1132"/>
<evidence type="ECO:0000256" key="5">
    <source>
        <dbReference type="ARBA" id="ARBA00038292"/>
    </source>
</evidence>
<dbReference type="HOGENOM" id="CLU_050993_4_2_2"/>
<dbReference type="eggNOG" id="arCOG02572">
    <property type="taxonomic scope" value="Archaea"/>
</dbReference>
<dbReference type="PANTHER" id="PTHR43278">
    <property type="entry name" value="NAD(P)H-DEPENDENT FMN-CONTAINING OXIDOREDUCTASE YWQN-RELATED"/>
    <property type="match status" value="1"/>
</dbReference>
<feature type="domain" description="NADPH-dependent FMN reductase-like" evidence="6">
    <location>
        <begin position="1"/>
        <end position="106"/>
    </location>
</feature>
<dbReference type="GeneID" id="4795620"/>
<dbReference type="AlphaFoldDB" id="A2SSJ5"/>
<sequence>MKIIGFIGSYRKGGNTDTAVRTVLEGAMNLGADVEAVYLKDYEIADCVGCEACKTTFECVIRDDMQKIYAKIQEADGIIIGSPTYFYNVTGIIKNMIDRLYCYEVFDEDDRSVWMGIHEATGIKYATVVAVCEQKDPEDMGYTTVTMTKSLQALGYRVVDELKIYNVYNKTDLLLDTDQLSELEEAGKKLVKTIRLKEKIQNIVNIKNEQIN</sequence>
<proteinExistence type="inferred from homology"/>
<dbReference type="InterPro" id="IPR029039">
    <property type="entry name" value="Flavoprotein-like_sf"/>
</dbReference>
<keyword evidence="4" id="KW-0288">FMN</keyword>
<evidence type="ECO:0000256" key="2">
    <source>
        <dbReference type="ARBA" id="ARBA00001966"/>
    </source>
</evidence>
<evidence type="ECO:0000259" key="6">
    <source>
        <dbReference type="Pfam" id="PF03358"/>
    </source>
</evidence>
<comment type="cofactor">
    <cofactor evidence="1">
        <name>FMN</name>
        <dbReference type="ChEBI" id="CHEBI:58210"/>
    </cofactor>
</comment>
<reference evidence="7 8" key="1">
    <citation type="journal article" date="2009" name="Stand. Genomic Sci.">
        <title>Complete genome sequence of Methanocorpusculum labreanum type strain Z.</title>
        <authorList>
            <person name="Anderson I.J."/>
            <person name="Sieprawska-Lupa M."/>
            <person name="Goltsman E."/>
            <person name="Lapidus A."/>
            <person name="Copeland A."/>
            <person name="Glavina Del Rio T."/>
            <person name="Tice H."/>
            <person name="Dalin E."/>
            <person name="Barry K."/>
            <person name="Pitluck S."/>
            <person name="Hauser L."/>
            <person name="Land M."/>
            <person name="Lucas S."/>
            <person name="Richardson P."/>
            <person name="Whitman W.B."/>
            <person name="Kyrpides N.C."/>
        </authorList>
    </citation>
    <scope>NUCLEOTIDE SEQUENCE [LARGE SCALE GENOMIC DNA]</scope>
    <source>
        <strain evidence="8">ATCC 43576 / DSM 4855 / Z</strain>
    </source>
</reference>